<reference evidence="2" key="2">
    <citation type="submission" date="2015-01" db="EMBL/GenBank/DDBJ databases">
        <title>Evolutionary Origins and Diversification of the Mycorrhizal Mutualists.</title>
        <authorList>
            <consortium name="DOE Joint Genome Institute"/>
            <consortium name="Mycorrhizal Genomics Consortium"/>
            <person name="Kohler A."/>
            <person name="Kuo A."/>
            <person name="Nagy L.G."/>
            <person name="Floudas D."/>
            <person name="Copeland A."/>
            <person name="Barry K.W."/>
            <person name="Cichocki N."/>
            <person name="Veneault-Fourrey C."/>
            <person name="LaButti K."/>
            <person name="Lindquist E.A."/>
            <person name="Lipzen A."/>
            <person name="Lundell T."/>
            <person name="Morin E."/>
            <person name="Murat C."/>
            <person name="Riley R."/>
            <person name="Ohm R."/>
            <person name="Sun H."/>
            <person name="Tunlid A."/>
            <person name="Henrissat B."/>
            <person name="Grigoriev I.V."/>
            <person name="Hibbett D.S."/>
            <person name="Martin F."/>
        </authorList>
    </citation>
    <scope>NUCLEOTIDE SEQUENCE [LARGE SCALE GENOMIC DNA]</scope>
    <source>
        <strain evidence="2">Foug A</strain>
    </source>
</reference>
<dbReference type="InParanoid" id="A0A0C3D6Q7"/>
<reference evidence="1 2" key="1">
    <citation type="submission" date="2014-04" db="EMBL/GenBank/DDBJ databases">
        <authorList>
            <consortium name="DOE Joint Genome Institute"/>
            <person name="Kuo A."/>
            <person name="Kohler A."/>
            <person name="Nagy L.G."/>
            <person name="Floudas D."/>
            <person name="Copeland A."/>
            <person name="Barry K.W."/>
            <person name="Cichocki N."/>
            <person name="Veneault-Fourrey C."/>
            <person name="LaButti K."/>
            <person name="Lindquist E.A."/>
            <person name="Lipzen A."/>
            <person name="Lundell T."/>
            <person name="Morin E."/>
            <person name="Murat C."/>
            <person name="Sun H."/>
            <person name="Tunlid A."/>
            <person name="Henrissat B."/>
            <person name="Grigoriev I.V."/>
            <person name="Hibbett D.S."/>
            <person name="Martin F."/>
            <person name="Nordberg H.P."/>
            <person name="Cantor M.N."/>
            <person name="Hua S.X."/>
        </authorList>
    </citation>
    <scope>NUCLEOTIDE SEQUENCE [LARGE SCALE GENOMIC DNA]</scope>
    <source>
        <strain evidence="1 2">Foug A</strain>
    </source>
</reference>
<accession>A0A0C3D6Q7</accession>
<keyword evidence="2" id="KW-1185">Reference proteome</keyword>
<sequence>MFAGTMFSGRSMQDCLRVIHDDIIGLWDFRDDNKLLLSKEFREIMMNLLVDLLASPLDRVPRLQRSDTMITMQSENGFTLVAFLPIILPLSAPIKLVKWAHNAYRRIPEVQRIFMAYIADLTNVLDTLYTLTTRRKDTNLNIRTVKTAFMAYCRSVRRRDVHTRISQYSITTLGSNGVISEIQSLVRERYAIDKDLMKAIWKIPPSDLEGEEAWYV</sequence>
<dbReference type="EMBL" id="KN822241">
    <property type="protein sequence ID" value="KIM51766.1"/>
    <property type="molecule type" value="Genomic_DNA"/>
</dbReference>
<dbReference type="OrthoDB" id="391988at2759"/>
<proteinExistence type="predicted"/>
<evidence type="ECO:0000313" key="1">
    <source>
        <dbReference type="EMBL" id="KIM51766.1"/>
    </source>
</evidence>
<protein>
    <submittedName>
        <fullName evidence="1">Uncharacterized protein</fullName>
    </submittedName>
</protein>
<organism evidence="1 2">
    <name type="scientific">Scleroderma citrinum Foug A</name>
    <dbReference type="NCBI Taxonomy" id="1036808"/>
    <lineage>
        <taxon>Eukaryota</taxon>
        <taxon>Fungi</taxon>
        <taxon>Dikarya</taxon>
        <taxon>Basidiomycota</taxon>
        <taxon>Agaricomycotina</taxon>
        <taxon>Agaricomycetes</taxon>
        <taxon>Agaricomycetidae</taxon>
        <taxon>Boletales</taxon>
        <taxon>Sclerodermatineae</taxon>
        <taxon>Sclerodermataceae</taxon>
        <taxon>Scleroderma</taxon>
    </lineage>
</organism>
<name>A0A0C3D6Q7_9AGAM</name>
<gene>
    <name evidence="1" type="ORF">SCLCIDRAFT_1224160</name>
</gene>
<dbReference type="AlphaFoldDB" id="A0A0C3D6Q7"/>
<dbReference type="HOGENOM" id="CLU_095393_0_0_1"/>
<dbReference type="Proteomes" id="UP000053989">
    <property type="component" value="Unassembled WGS sequence"/>
</dbReference>
<evidence type="ECO:0000313" key="2">
    <source>
        <dbReference type="Proteomes" id="UP000053989"/>
    </source>
</evidence>